<dbReference type="PANTHER" id="PTHR32083">
    <property type="entry name" value="CILIA AND FLAGELLA-ASSOCIATED PROTEIN 58-RELATED"/>
    <property type="match status" value="1"/>
</dbReference>
<name>A0A1J4JGP5_9EUKA</name>
<accession>A0A1J4JGP5</accession>
<evidence type="ECO:0000256" key="1">
    <source>
        <dbReference type="ARBA" id="ARBA00023054"/>
    </source>
</evidence>
<dbReference type="GeneID" id="94829286"/>
<evidence type="ECO:0000256" key="2">
    <source>
        <dbReference type="SAM" id="Coils"/>
    </source>
</evidence>
<feature type="coiled-coil region" evidence="2">
    <location>
        <begin position="199"/>
        <end position="265"/>
    </location>
</feature>
<organism evidence="4 5">
    <name type="scientific">Tritrichomonas foetus</name>
    <dbReference type="NCBI Taxonomy" id="1144522"/>
    <lineage>
        <taxon>Eukaryota</taxon>
        <taxon>Metamonada</taxon>
        <taxon>Parabasalia</taxon>
        <taxon>Tritrichomonadida</taxon>
        <taxon>Tritrichomonadidae</taxon>
        <taxon>Tritrichomonas</taxon>
    </lineage>
</organism>
<sequence>MKTLDAHNEEDESQFFNEMELNFISVVQELIGDPALDKFRDEYEKLNDSLVESHEHNSALIERCRQLNQDIHRNADKIATVLSISKNDNKTIALLRSEFERAWKMVEMTNEREEKSKDVIYSLNEEIKNLRYLVEQSKNPEFLEISYQSAKGDVDQLRKEIKTNEYIIKSINDEIDHTRQITHEKIDLTKNLEDDEMNEIEESEKLDNEIQNIRDLKKEINQESDKRNEIIKNQKNKFDSIIEQKKETKKRMKSIQSEIQSKKVEMEVISEKTAHCIFRRKKREKDLKRVQKRTEYTQREFDMVKEQYDKVMEKLNFYQKDLGSILSENEKNLEEYSIEHQHSAELSEAHNLIITKKKQMGNELFHLKTKITASDLKIRGDRNEIGLSNIEARNLVNEYAKEATETKVAAKESVVAERQVNETRGINEGQKKKVYSVSEEVRNNEQNSKSLKISTEIMKKGQIEIQKQLDELSGELSKFYDDIKRQEALNDLLRDEKVVIIRQLEKIKGSNESIQSEAKSINILVDKLKDDLKRSDQDLIEKHLQTELTKKEIKELAEEVETFRKQKEDLLKADARLVEEIHKCSAVTTEAAKDIEAKKVVIDDIVRQNRYLQKKVSTKRLESSEMFEKNRVVESELKMAQKRYSSKNEEVNKLKQELIQESNKISELIQKVQFNDNIHQEIKRLEKKLIEVETQRKVLENEYESPRFIHRWHFLESTNPELMELIRLHTDLVDRIWVEIAKKDRAQNKKAEVKKKADRQLKHLQQCQCFESVESEVKRLKKLLKEKDNELDILKSQLGEKKPLVENENRVLSSVRQMIRETKIETAAVTIGLRQLSPMRSQRSRQFSTARMQRRPGDIKIIENSSSGDIYTYISEPPVVRPPKTGRFYGGGFAMGNRKTPTGRIHKNVPTLDLNSYNSVSTSVKSGKVPIFTPKTERKTSVPKRMLYTPGHQNRTRQLRSARVPHDDL</sequence>
<dbReference type="OrthoDB" id="264785at2759"/>
<dbReference type="AlphaFoldDB" id="A0A1J4JGP5"/>
<feature type="region of interest" description="Disordered" evidence="3">
    <location>
        <begin position="949"/>
        <end position="969"/>
    </location>
</feature>
<evidence type="ECO:0000256" key="3">
    <source>
        <dbReference type="SAM" id="MobiDB-lite"/>
    </source>
</evidence>
<dbReference type="EMBL" id="MLAK01001060">
    <property type="protein sequence ID" value="OHS98350.1"/>
    <property type="molecule type" value="Genomic_DNA"/>
</dbReference>
<evidence type="ECO:0000313" key="4">
    <source>
        <dbReference type="EMBL" id="OHS98350.1"/>
    </source>
</evidence>
<evidence type="ECO:0000313" key="5">
    <source>
        <dbReference type="Proteomes" id="UP000179807"/>
    </source>
</evidence>
<protein>
    <submittedName>
        <fullName evidence="4">Uncharacterized protein</fullName>
    </submittedName>
</protein>
<reference evidence="4" key="1">
    <citation type="submission" date="2016-10" db="EMBL/GenBank/DDBJ databases">
        <authorList>
            <person name="Benchimol M."/>
            <person name="Almeida L.G."/>
            <person name="Vasconcelos A.T."/>
            <person name="Perreira-Neves A."/>
            <person name="Rosa I.A."/>
            <person name="Tasca T."/>
            <person name="Bogo M.R."/>
            <person name="de Souza W."/>
        </authorList>
    </citation>
    <scope>NUCLEOTIDE SEQUENCE [LARGE SCALE GENOMIC DNA]</scope>
    <source>
        <strain evidence="4">K</strain>
    </source>
</reference>
<dbReference type="Proteomes" id="UP000179807">
    <property type="component" value="Unassembled WGS sequence"/>
</dbReference>
<dbReference type="PANTHER" id="PTHR32083:SF0">
    <property type="entry name" value="CILIA AND FLAGELLA-ASSOCIATED PROTEIN 58"/>
    <property type="match status" value="1"/>
</dbReference>
<comment type="caution">
    <text evidence="4">The sequence shown here is derived from an EMBL/GenBank/DDBJ whole genome shotgun (WGS) entry which is preliminary data.</text>
</comment>
<dbReference type="GO" id="GO:0005856">
    <property type="term" value="C:cytoskeleton"/>
    <property type="evidence" value="ECO:0007669"/>
    <property type="project" value="TreeGrafter"/>
</dbReference>
<dbReference type="RefSeq" id="XP_068351487.1">
    <property type="nucleotide sequence ID" value="XM_068494582.1"/>
</dbReference>
<gene>
    <name evidence="4" type="ORF">TRFO_08937</name>
</gene>
<feature type="coiled-coil region" evidence="2">
    <location>
        <begin position="630"/>
        <end position="702"/>
    </location>
</feature>
<proteinExistence type="predicted"/>
<dbReference type="VEuPathDB" id="TrichDB:TRFO_08937"/>
<feature type="coiled-coil region" evidence="2">
    <location>
        <begin position="743"/>
        <end position="797"/>
    </location>
</feature>
<keyword evidence="1 2" id="KW-0175">Coiled coil</keyword>
<feature type="coiled-coil region" evidence="2">
    <location>
        <begin position="511"/>
        <end position="573"/>
    </location>
</feature>
<keyword evidence="5" id="KW-1185">Reference proteome</keyword>